<dbReference type="GO" id="GO:0010212">
    <property type="term" value="P:response to ionizing radiation"/>
    <property type="evidence" value="ECO:0007669"/>
    <property type="project" value="InterPro"/>
</dbReference>
<dbReference type="HOGENOM" id="CLU_730702_0_0_1"/>
<dbReference type="KEGG" id="dpx:DAPPUDRAFT_341718"/>
<protein>
    <recommendedName>
        <fullName evidence="1">Treslin N-terminal domain-containing protein</fullName>
    </recommendedName>
</protein>
<feature type="domain" description="Treslin N-terminal" evidence="1">
    <location>
        <begin position="165"/>
        <end position="304"/>
    </location>
</feature>
<sequence>MNFYALVPELHKESKLIPLYKKLMCRNKIVKRALKISDSVNKKLFDLWESYPEKLDGKQLLKAVSEVYCETNFLNEAFCYDDDKDDLSKRCVNTTYKDTSGTTVRTILMGMKNGKELSANSVPPGGDSANFAELVVRIMATRPSIVFLFDLEFAFCQICGGSQINIQWGYRFYSSSKYQLTNKAHFVELTTRTVEEFEEALHVSFEQNNVFVEGATLNQMTGASVLSRTLQDIFSDYEWKTTSNALTPTRKRKRTGKQLDQSLQNLVFIFTEVPTDETISSFCRFSVQDELSVKSVTDAILPKELAKRFQEFQLSLNFIDLSNDKKTIFSKIAGNLRGAVINALSFTSPLDEETQHLRRAAAVFQLKDDFKGKRPLALLG</sequence>
<keyword evidence="3" id="KW-1185">Reference proteome</keyword>
<dbReference type="InParanoid" id="E9I5J3"/>
<feature type="non-terminal residue" evidence="2">
    <location>
        <position position="1"/>
    </location>
</feature>
<gene>
    <name evidence="2" type="ORF">DAPPUDRAFT_341718</name>
</gene>
<reference evidence="2 3" key="1">
    <citation type="journal article" date="2011" name="Science">
        <title>The ecoresponsive genome of Daphnia pulex.</title>
        <authorList>
            <person name="Colbourne J.K."/>
            <person name="Pfrender M.E."/>
            <person name="Gilbert D."/>
            <person name="Thomas W.K."/>
            <person name="Tucker A."/>
            <person name="Oakley T.H."/>
            <person name="Tokishita S."/>
            <person name="Aerts A."/>
            <person name="Arnold G.J."/>
            <person name="Basu M.K."/>
            <person name="Bauer D.J."/>
            <person name="Caceres C.E."/>
            <person name="Carmel L."/>
            <person name="Casola C."/>
            <person name="Choi J.H."/>
            <person name="Detter J.C."/>
            <person name="Dong Q."/>
            <person name="Dusheyko S."/>
            <person name="Eads B.D."/>
            <person name="Frohlich T."/>
            <person name="Geiler-Samerotte K.A."/>
            <person name="Gerlach D."/>
            <person name="Hatcher P."/>
            <person name="Jogdeo S."/>
            <person name="Krijgsveld J."/>
            <person name="Kriventseva E.V."/>
            <person name="Kultz D."/>
            <person name="Laforsch C."/>
            <person name="Lindquist E."/>
            <person name="Lopez J."/>
            <person name="Manak J.R."/>
            <person name="Muller J."/>
            <person name="Pangilinan J."/>
            <person name="Patwardhan R.P."/>
            <person name="Pitluck S."/>
            <person name="Pritham E.J."/>
            <person name="Rechtsteiner A."/>
            <person name="Rho M."/>
            <person name="Rogozin I.B."/>
            <person name="Sakarya O."/>
            <person name="Salamov A."/>
            <person name="Schaack S."/>
            <person name="Shapiro H."/>
            <person name="Shiga Y."/>
            <person name="Skalitzky C."/>
            <person name="Smith Z."/>
            <person name="Souvorov A."/>
            <person name="Sung W."/>
            <person name="Tang Z."/>
            <person name="Tsuchiya D."/>
            <person name="Tu H."/>
            <person name="Vos H."/>
            <person name="Wang M."/>
            <person name="Wolf Y.I."/>
            <person name="Yamagata H."/>
            <person name="Yamada T."/>
            <person name="Ye Y."/>
            <person name="Shaw J.R."/>
            <person name="Andrews J."/>
            <person name="Crease T.J."/>
            <person name="Tang H."/>
            <person name="Lucas S.M."/>
            <person name="Robertson H.M."/>
            <person name="Bork P."/>
            <person name="Koonin E.V."/>
            <person name="Zdobnov E.M."/>
            <person name="Grigoriev I.V."/>
            <person name="Lynch M."/>
            <person name="Boore J.L."/>
        </authorList>
    </citation>
    <scope>NUCLEOTIDE SEQUENCE [LARGE SCALE GENOMIC DNA]</scope>
</reference>
<dbReference type="GO" id="GO:0006260">
    <property type="term" value="P:DNA replication"/>
    <property type="evidence" value="ECO:0007669"/>
    <property type="project" value="InterPro"/>
</dbReference>
<evidence type="ECO:0000313" key="2">
    <source>
        <dbReference type="EMBL" id="EFX60737.1"/>
    </source>
</evidence>
<evidence type="ECO:0000259" key="1">
    <source>
        <dbReference type="Pfam" id="PF21854"/>
    </source>
</evidence>
<dbReference type="PANTHER" id="PTHR21556">
    <property type="entry name" value="TRESLIN"/>
    <property type="match status" value="1"/>
</dbReference>
<evidence type="ECO:0000313" key="3">
    <source>
        <dbReference type="Proteomes" id="UP000000305"/>
    </source>
</evidence>
<organism evidence="2 3">
    <name type="scientific">Daphnia pulex</name>
    <name type="common">Water flea</name>
    <dbReference type="NCBI Taxonomy" id="6669"/>
    <lineage>
        <taxon>Eukaryota</taxon>
        <taxon>Metazoa</taxon>
        <taxon>Ecdysozoa</taxon>
        <taxon>Arthropoda</taxon>
        <taxon>Crustacea</taxon>
        <taxon>Branchiopoda</taxon>
        <taxon>Diplostraca</taxon>
        <taxon>Cladocera</taxon>
        <taxon>Anomopoda</taxon>
        <taxon>Daphniidae</taxon>
        <taxon>Daphnia</taxon>
    </lineage>
</organism>
<dbReference type="AlphaFoldDB" id="E9I5J3"/>
<proteinExistence type="predicted"/>
<accession>E9I5J3</accession>
<dbReference type="InterPro" id="IPR026153">
    <property type="entry name" value="Treslin"/>
</dbReference>
<dbReference type="PANTHER" id="PTHR21556:SF2">
    <property type="entry name" value="TRESLIN"/>
    <property type="match status" value="1"/>
</dbReference>
<dbReference type="GO" id="GO:0005634">
    <property type="term" value="C:nucleus"/>
    <property type="evidence" value="ECO:0007669"/>
    <property type="project" value="InterPro"/>
</dbReference>
<dbReference type="Proteomes" id="UP000000305">
    <property type="component" value="Unassembled WGS sequence"/>
</dbReference>
<dbReference type="EMBL" id="GL735681">
    <property type="protein sequence ID" value="EFX60737.1"/>
    <property type="molecule type" value="Genomic_DNA"/>
</dbReference>
<dbReference type="Pfam" id="PF21854">
    <property type="entry name" value="Treslin_N"/>
    <property type="match status" value="1"/>
</dbReference>
<name>E9I5J3_DAPPU</name>
<dbReference type="OrthoDB" id="6341942at2759"/>
<dbReference type="InterPro" id="IPR053919">
    <property type="entry name" value="Treslin_N"/>
</dbReference>
<dbReference type="GO" id="GO:0033314">
    <property type="term" value="P:mitotic DNA replication checkpoint signaling"/>
    <property type="evidence" value="ECO:0007669"/>
    <property type="project" value="InterPro"/>
</dbReference>